<evidence type="ECO:0000313" key="1">
    <source>
        <dbReference type="EMBL" id="PKU71537.1"/>
    </source>
</evidence>
<name>A0A2I0W797_9ASPA</name>
<dbReference type="SUPFAM" id="SSF56219">
    <property type="entry name" value="DNase I-like"/>
    <property type="match status" value="1"/>
</dbReference>
<dbReference type="Proteomes" id="UP000233837">
    <property type="component" value="Unassembled WGS sequence"/>
</dbReference>
<dbReference type="AlphaFoldDB" id="A0A2I0W797"/>
<accession>A0A2I0W797</accession>
<evidence type="ECO:0000313" key="2">
    <source>
        <dbReference type="Proteomes" id="UP000233837"/>
    </source>
</evidence>
<proteinExistence type="predicted"/>
<dbReference type="PANTHER" id="PTHR33710">
    <property type="entry name" value="BNAC02G09200D PROTEIN"/>
    <property type="match status" value="1"/>
</dbReference>
<gene>
    <name evidence="1" type="ORF">MA16_Dca004379</name>
</gene>
<dbReference type="PANTHER" id="PTHR33710:SF48">
    <property type="entry name" value="OS02G0307075 PROTEIN"/>
    <property type="match status" value="1"/>
</dbReference>
<organism evidence="1 2">
    <name type="scientific">Dendrobium catenatum</name>
    <dbReference type="NCBI Taxonomy" id="906689"/>
    <lineage>
        <taxon>Eukaryota</taxon>
        <taxon>Viridiplantae</taxon>
        <taxon>Streptophyta</taxon>
        <taxon>Embryophyta</taxon>
        <taxon>Tracheophyta</taxon>
        <taxon>Spermatophyta</taxon>
        <taxon>Magnoliopsida</taxon>
        <taxon>Liliopsida</taxon>
        <taxon>Asparagales</taxon>
        <taxon>Orchidaceae</taxon>
        <taxon>Epidendroideae</taxon>
        <taxon>Malaxideae</taxon>
        <taxon>Dendrobiinae</taxon>
        <taxon>Dendrobium</taxon>
    </lineage>
</organism>
<keyword evidence="2" id="KW-1185">Reference proteome</keyword>
<sequence>MKLIVGFFYSGTIEPASAGLSFTWFNQRATNPIHIKLDRMLINYSWLEKYPTSFYKVESPGCSDHSPLVLCFGDPLPTYGRFLFKNYWINMEGYWNGVISIISKHSETSQIANLYFKLKNLKAFLN</sequence>
<reference evidence="1 2" key="2">
    <citation type="journal article" date="2017" name="Nature">
        <title>The Apostasia genome and the evolution of orchids.</title>
        <authorList>
            <person name="Zhang G.Q."/>
            <person name="Liu K.W."/>
            <person name="Li Z."/>
            <person name="Lohaus R."/>
            <person name="Hsiao Y.Y."/>
            <person name="Niu S.C."/>
            <person name="Wang J.Y."/>
            <person name="Lin Y.C."/>
            <person name="Xu Q."/>
            <person name="Chen L.J."/>
            <person name="Yoshida K."/>
            <person name="Fujiwara S."/>
            <person name="Wang Z.W."/>
            <person name="Zhang Y.Q."/>
            <person name="Mitsuda N."/>
            <person name="Wang M."/>
            <person name="Liu G.H."/>
            <person name="Pecoraro L."/>
            <person name="Huang H.X."/>
            <person name="Xiao X.J."/>
            <person name="Lin M."/>
            <person name="Wu X.Y."/>
            <person name="Wu W.L."/>
            <person name="Chen Y.Y."/>
            <person name="Chang S.B."/>
            <person name="Sakamoto S."/>
            <person name="Ohme-Takagi M."/>
            <person name="Yagi M."/>
            <person name="Zeng S.J."/>
            <person name="Shen C.Y."/>
            <person name="Yeh C.M."/>
            <person name="Luo Y.B."/>
            <person name="Tsai W.C."/>
            <person name="Van de Peer Y."/>
            <person name="Liu Z.J."/>
        </authorList>
    </citation>
    <scope>NUCLEOTIDE SEQUENCE [LARGE SCALE GENOMIC DNA]</scope>
    <source>
        <tissue evidence="1">The whole plant</tissue>
    </source>
</reference>
<dbReference type="EMBL" id="KZ502877">
    <property type="protein sequence ID" value="PKU71537.1"/>
    <property type="molecule type" value="Genomic_DNA"/>
</dbReference>
<reference evidence="1 2" key="1">
    <citation type="journal article" date="2016" name="Sci. Rep.">
        <title>The Dendrobium catenatum Lindl. genome sequence provides insights into polysaccharide synthase, floral development and adaptive evolution.</title>
        <authorList>
            <person name="Zhang G.Q."/>
            <person name="Xu Q."/>
            <person name="Bian C."/>
            <person name="Tsai W.C."/>
            <person name="Yeh C.M."/>
            <person name="Liu K.W."/>
            <person name="Yoshida K."/>
            <person name="Zhang L.S."/>
            <person name="Chang S.B."/>
            <person name="Chen F."/>
            <person name="Shi Y."/>
            <person name="Su Y.Y."/>
            <person name="Zhang Y.Q."/>
            <person name="Chen L.J."/>
            <person name="Yin Y."/>
            <person name="Lin M."/>
            <person name="Huang H."/>
            <person name="Deng H."/>
            <person name="Wang Z.W."/>
            <person name="Zhu S.L."/>
            <person name="Zhao X."/>
            <person name="Deng C."/>
            <person name="Niu S.C."/>
            <person name="Huang J."/>
            <person name="Wang M."/>
            <person name="Liu G.H."/>
            <person name="Yang H.J."/>
            <person name="Xiao X.J."/>
            <person name="Hsiao Y.Y."/>
            <person name="Wu W.L."/>
            <person name="Chen Y.Y."/>
            <person name="Mitsuda N."/>
            <person name="Ohme-Takagi M."/>
            <person name="Luo Y.B."/>
            <person name="Van de Peer Y."/>
            <person name="Liu Z.J."/>
        </authorList>
    </citation>
    <scope>NUCLEOTIDE SEQUENCE [LARGE SCALE GENOMIC DNA]</scope>
    <source>
        <tissue evidence="1">The whole plant</tissue>
    </source>
</reference>
<dbReference type="InterPro" id="IPR036691">
    <property type="entry name" value="Endo/exonu/phosph_ase_sf"/>
</dbReference>
<protein>
    <submittedName>
        <fullName evidence="1">Uncharacterized protein</fullName>
    </submittedName>
</protein>